<accession>A0A9W9WVY4</accession>
<feature type="compositionally biased region" description="Low complexity" evidence="1">
    <location>
        <begin position="109"/>
        <end position="122"/>
    </location>
</feature>
<dbReference type="InterPro" id="IPR021842">
    <property type="entry name" value="DUF3435"/>
</dbReference>
<feature type="domain" description="C2H2-type" evidence="2">
    <location>
        <begin position="778"/>
        <end position="799"/>
    </location>
</feature>
<evidence type="ECO:0000256" key="1">
    <source>
        <dbReference type="SAM" id="MobiDB-lite"/>
    </source>
</evidence>
<evidence type="ECO:0000259" key="2">
    <source>
        <dbReference type="PROSITE" id="PS00028"/>
    </source>
</evidence>
<sequence>MARRRSRRDSGSFGTESFHTESDANYTDSDTNITTPDFPSPSFHQGYSHGSRVSKRGRSATLSSSSSEESDNDERRYDHSNRRRKERRSENWHVIAIQEQDSRQSDNPSSCTDTDSDGSTTDPDVETDDTSSDSEDDGYAVGTKDMIARMRYRWERYCRKQHKQTQLSSDSKWADPKVALRTAGKREFTLFLRWGFKLRRGKNGRRLKGIKKASFLDTNWKMFLRYYEQVNENPMSGELGRRMRKVRQEILRGRDIADETIRKIVKDKKLNTDEKDKPPMYIEDVVTLQETVLRTMEKRFYLGLQRMQQCLYNLMACFTVNRIGAMRKLQYQHLQCSIQRDPKGGRPGFYSRLLIEIIHDPSLMLSPHEFLLGMLFDDDAFRAPGIKSMEDLRRLWLEDGRQQLSLPLKAEKANHYVFCKVDGTRGVIRVIRDQPISTTALSNQYRTFGEIAGFPNIYTHCNRYGGGTILNQSRLVSDAQQNLIMKHANIRTFLKHYLPRRIGTDMQALMRGLEPDSAMMRAVTRMGRWIDTRRPRELTNNQKASVETIPELQDAIRKRDSFARKLKQSDKKRRKGLDRLEKLKRNVTNTRSRLLYELRKRVREEFDNSQAVKDIERQLAAGTAVHDDQTKKILAVRENMLPQQIFLLEKLMTWPTSRSLELEWRRRNEAVEAVRMYCGVREGGPRRGRRPRMPILVDDVATPIPHTLASTQAPSPSLLREDALRKADVHVRTAAKPLGCFQCYGNIEESDVRRMKHYTRHKHLLRHFRDFHLDDRRCNYCNKPVEDEKGLRRHAHEKHRLKT</sequence>
<name>A0A9W9WVY4_9EURO</name>
<gene>
    <name evidence="3" type="ORF">N7530_003253</name>
</gene>
<dbReference type="OrthoDB" id="4485682at2759"/>
<keyword evidence="4" id="KW-1185">Reference proteome</keyword>
<feature type="compositionally biased region" description="Acidic residues" evidence="1">
    <location>
        <begin position="123"/>
        <end position="138"/>
    </location>
</feature>
<dbReference type="Proteomes" id="UP001147760">
    <property type="component" value="Unassembled WGS sequence"/>
</dbReference>
<proteinExistence type="predicted"/>
<evidence type="ECO:0000313" key="3">
    <source>
        <dbReference type="EMBL" id="KAJ5477744.1"/>
    </source>
</evidence>
<comment type="caution">
    <text evidence="3">The sequence shown here is derived from an EMBL/GenBank/DDBJ whole genome shotgun (WGS) entry which is preliminary data.</text>
</comment>
<reference evidence="3" key="1">
    <citation type="submission" date="2022-12" db="EMBL/GenBank/DDBJ databases">
        <authorList>
            <person name="Petersen C."/>
        </authorList>
    </citation>
    <scope>NUCLEOTIDE SEQUENCE</scope>
    <source>
        <strain evidence="3">IBT 17660</strain>
    </source>
</reference>
<dbReference type="PANTHER" id="PTHR37535:SF2">
    <property type="entry name" value="FINGER DOMAIN PROTEIN, PUTATIVE (AFU_ORTHOLOGUE AFUA_6G09300)-RELATED"/>
    <property type="match status" value="1"/>
</dbReference>
<dbReference type="PROSITE" id="PS00028">
    <property type="entry name" value="ZINC_FINGER_C2H2_1"/>
    <property type="match status" value="1"/>
</dbReference>
<dbReference type="Pfam" id="PF11917">
    <property type="entry name" value="DUF3435"/>
    <property type="match status" value="2"/>
</dbReference>
<dbReference type="PANTHER" id="PTHR37535">
    <property type="entry name" value="FLUG DOMAIN PROTEIN"/>
    <property type="match status" value="1"/>
</dbReference>
<reference evidence="3" key="2">
    <citation type="journal article" date="2023" name="IMA Fungus">
        <title>Comparative genomic study of the Penicillium genus elucidates a diverse pangenome and 15 lateral gene transfer events.</title>
        <authorList>
            <person name="Petersen C."/>
            <person name="Sorensen T."/>
            <person name="Nielsen M.R."/>
            <person name="Sondergaard T.E."/>
            <person name="Sorensen J.L."/>
            <person name="Fitzpatrick D.A."/>
            <person name="Frisvad J.C."/>
            <person name="Nielsen K.L."/>
        </authorList>
    </citation>
    <scope>NUCLEOTIDE SEQUENCE</scope>
    <source>
        <strain evidence="3">IBT 17660</strain>
    </source>
</reference>
<feature type="compositionally biased region" description="Polar residues" evidence="1">
    <location>
        <begin position="13"/>
        <end position="45"/>
    </location>
</feature>
<dbReference type="InterPro" id="IPR013087">
    <property type="entry name" value="Znf_C2H2_type"/>
</dbReference>
<protein>
    <recommendedName>
        <fullName evidence="2">C2H2-type domain-containing protein</fullName>
    </recommendedName>
</protein>
<dbReference type="EMBL" id="JAPWDO010000003">
    <property type="protein sequence ID" value="KAJ5477744.1"/>
    <property type="molecule type" value="Genomic_DNA"/>
</dbReference>
<dbReference type="AlphaFoldDB" id="A0A9W9WVY4"/>
<feature type="region of interest" description="Disordered" evidence="1">
    <location>
        <begin position="1"/>
        <end position="142"/>
    </location>
</feature>
<evidence type="ECO:0000313" key="4">
    <source>
        <dbReference type="Proteomes" id="UP001147760"/>
    </source>
</evidence>
<organism evidence="3 4">
    <name type="scientific">Penicillium desertorum</name>
    <dbReference type="NCBI Taxonomy" id="1303715"/>
    <lineage>
        <taxon>Eukaryota</taxon>
        <taxon>Fungi</taxon>
        <taxon>Dikarya</taxon>
        <taxon>Ascomycota</taxon>
        <taxon>Pezizomycotina</taxon>
        <taxon>Eurotiomycetes</taxon>
        <taxon>Eurotiomycetidae</taxon>
        <taxon>Eurotiales</taxon>
        <taxon>Aspergillaceae</taxon>
        <taxon>Penicillium</taxon>
    </lineage>
</organism>